<gene>
    <name evidence="1" type="ORF">POCTA_138.1.T0430102</name>
</gene>
<accession>A0A8S1UGJ0</accession>
<dbReference type="EMBL" id="CAJJDP010000043">
    <property type="protein sequence ID" value="CAD8163317.1"/>
    <property type="molecule type" value="Genomic_DNA"/>
</dbReference>
<dbReference type="OMA" id="QWISIAN"/>
<comment type="caution">
    <text evidence="1">The sequence shown here is derived from an EMBL/GenBank/DDBJ whole genome shotgun (WGS) entry which is preliminary data.</text>
</comment>
<dbReference type="AlphaFoldDB" id="A0A8S1UGJ0"/>
<reference evidence="1" key="1">
    <citation type="submission" date="2021-01" db="EMBL/GenBank/DDBJ databases">
        <authorList>
            <consortium name="Genoscope - CEA"/>
            <person name="William W."/>
        </authorList>
    </citation>
    <scope>NUCLEOTIDE SEQUENCE</scope>
</reference>
<protein>
    <submittedName>
        <fullName evidence="1">Uncharacterized protein</fullName>
    </submittedName>
</protein>
<proteinExistence type="predicted"/>
<organism evidence="1 2">
    <name type="scientific">Paramecium octaurelia</name>
    <dbReference type="NCBI Taxonomy" id="43137"/>
    <lineage>
        <taxon>Eukaryota</taxon>
        <taxon>Sar</taxon>
        <taxon>Alveolata</taxon>
        <taxon>Ciliophora</taxon>
        <taxon>Intramacronucleata</taxon>
        <taxon>Oligohymenophorea</taxon>
        <taxon>Peniculida</taxon>
        <taxon>Parameciidae</taxon>
        <taxon>Paramecium</taxon>
    </lineage>
</organism>
<dbReference type="Proteomes" id="UP000683925">
    <property type="component" value="Unassembled WGS sequence"/>
</dbReference>
<sequence>MSLNNSEIVDEQLSLSSQADVDEKIIIMKGIKIFPDISVMRCHFLFRIYDFKITDEIAQGQWVSLGVDRVFQNKFDRYSTYFFQVVQDLLTIVDLKNKTLTNKSIEGISRYLDIDDNGYIYLLLRGSNVCQYSINDKEFKYNYMLNGLLDLNILPSLSNYALTIQAIDGSSWLFVYNIHKQKLSKRIRQTKKRGNEIQSLDNHLFVEIINRIEDDEYGEVSENIEGITLREMRTGKIIRNSVNYKEFQRQQHFIDKTQVTIIDQYKFDLLRGRQKVAPQIQDCITFSKNGFIYMKKNTLRFSRFN</sequence>
<keyword evidence="2" id="KW-1185">Reference proteome</keyword>
<evidence type="ECO:0000313" key="1">
    <source>
        <dbReference type="EMBL" id="CAD8163317.1"/>
    </source>
</evidence>
<evidence type="ECO:0000313" key="2">
    <source>
        <dbReference type="Proteomes" id="UP000683925"/>
    </source>
</evidence>
<name>A0A8S1UGJ0_PAROT</name>
<dbReference type="OrthoDB" id="312169at2759"/>